<organism evidence="1 2">
    <name type="scientific">Venturia nashicola</name>
    <dbReference type="NCBI Taxonomy" id="86259"/>
    <lineage>
        <taxon>Eukaryota</taxon>
        <taxon>Fungi</taxon>
        <taxon>Dikarya</taxon>
        <taxon>Ascomycota</taxon>
        <taxon>Pezizomycotina</taxon>
        <taxon>Dothideomycetes</taxon>
        <taxon>Pleosporomycetidae</taxon>
        <taxon>Venturiales</taxon>
        <taxon>Venturiaceae</taxon>
        <taxon>Venturia</taxon>
    </lineage>
</organism>
<name>A0A4Z1P5S4_9PEZI</name>
<evidence type="ECO:0000313" key="1">
    <source>
        <dbReference type="EMBL" id="TID17176.1"/>
    </source>
</evidence>
<keyword evidence="2" id="KW-1185">Reference proteome</keyword>
<evidence type="ECO:0000313" key="2">
    <source>
        <dbReference type="Proteomes" id="UP000298493"/>
    </source>
</evidence>
<gene>
    <name evidence="1" type="ORF">E6O75_ATG09942</name>
</gene>
<reference evidence="1 2" key="1">
    <citation type="submission" date="2019-04" db="EMBL/GenBank/DDBJ databases">
        <title>High contiguity whole genome sequence and gene annotation resource for two Venturia nashicola isolates.</title>
        <authorList>
            <person name="Prokchorchik M."/>
            <person name="Won K."/>
            <person name="Lee Y."/>
            <person name="Choi E.D."/>
            <person name="Segonzac C."/>
            <person name="Sohn K.H."/>
        </authorList>
    </citation>
    <scope>NUCLEOTIDE SEQUENCE [LARGE SCALE GENOMIC DNA]</scope>
    <source>
        <strain evidence="1 2">PRI2</strain>
    </source>
</reference>
<dbReference type="AlphaFoldDB" id="A0A4Z1P5S4"/>
<dbReference type="Proteomes" id="UP000298493">
    <property type="component" value="Unassembled WGS sequence"/>
</dbReference>
<protein>
    <submittedName>
        <fullName evidence="1">Uncharacterized protein</fullName>
    </submittedName>
</protein>
<sequence length="187" mass="19850">MPSRRLFGRRVPQRLLVQLLTPSRRAFVPSRLLALRLFSVEQSLLPASSVGRQSAVLYGRLTRPLSSWYCCKASSFAAFSALISRRNRSFSAVNRARTCVVFPAGEGVDSVVPPFTPFVCCCHGALGVGYAGRGMGDAFFMMGDGGVEFARAVDEGADAESGLAGMASFVDVSIGASTIAESGGRID</sequence>
<proteinExistence type="predicted"/>
<accession>A0A4Z1P5S4</accession>
<dbReference type="EMBL" id="SNSC02000017">
    <property type="protein sequence ID" value="TID17176.1"/>
    <property type="molecule type" value="Genomic_DNA"/>
</dbReference>
<comment type="caution">
    <text evidence="1">The sequence shown here is derived from an EMBL/GenBank/DDBJ whole genome shotgun (WGS) entry which is preliminary data.</text>
</comment>